<evidence type="ECO:0000313" key="1">
    <source>
        <dbReference type="EMBL" id="ORI97463.1"/>
    </source>
</evidence>
<protein>
    <submittedName>
        <fullName evidence="1">Uncharacterized protein</fullName>
    </submittedName>
</protein>
<comment type="caution">
    <text evidence="1">The sequence shown here is derived from an EMBL/GenBank/DDBJ whole genome shotgun (WGS) entry which is preliminary data.</text>
</comment>
<dbReference type="Proteomes" id="UP000192288">
    <property type="component" value="Unassembled WGS sequence"/>
</dbReference>
<sequence length="85" mass="9696">MIKITKITQHFIHHHIAPKNTSLDDLFVSNTDFKDKKALAAYVIETYSLGQLISVKFNVADHILDFTYRHNEQTGRVVAEVAIVD</sequence>
<dbReference type="EMBL" id="MPLS01000024">
    <property type="protein sequence ID" value="ORI97463.1"/>
    <property type="molecule type" value="Genomic_DNA"/>
</dbReference>
<organism evidence="1 2">
    <name type="scientific">Leuconostoc pseudomesenteroides</name>
    <dbReference type="NCBI Taxonomy" id="33968"/>
    <lineage>
        <taxon>Bacteria</taxon>
        <taxon>Bacillati</taxon>
        <taxon>Bacillota</taxon>
        <taxon>Bacilli</taxon>
        <taxon>Lactobacillales</taxon>
        <taxon>Lactobacillaceae</taxon>
        <taxon>Leuconostoc</taxon>
    </lineage>
</organism>
<gene>
    <name evidence="1" type="ORF">BMR96_06930</name>
</gene>
<accession>A0A1X0VCN2</accession>
<dbReference type="RefSeq" id="WP_036068017.1">
    <property type="nucleotide sequence ID" value="NZ_MPLS01000024.1"/>
</dbReference>
<reference evidence="1 2" key="1">
    <citation type="journal article" date="2017" name="Front. Microbiol.">
        <title>Genomic Characterization of Dairy Associated Leuconostoc Species and Diversity of Leuconostocs in Undefined Mixed Mesophilic Starter Cultures.</title>
        <authorList>
            <person name="Frantzen C.A."/>
            <person name="Kot W."/>
            <person name="Pedersen T.B."/>
            <person name="Ardo Y.M."/>
            <person name="Broadbent J.R."/>
            <person name="Neve H."/>
            <person name="Hansen L.H."/>
            <person name="Dal Bello F."/>
            <person name="Ostlie H.M."/>
            <person name="Kleppen H.P."/>
            <person name="Vogensen F.K."/>
            <person name="Holo H."/>
        </authorList>
    </citation>
    <scope>NUCLEOTIDE SEQUENCE [LARGE SCALE GENOMIC DNA]</scope>
    <source>
        <strain evidence="1 2">LMGCF08</strain>
    </source>
</reference>
<proteinExistence type="predicted"/>
<name>A0A1X0VCN2_LEUPS</name>
<evidence type="ECO:0000313" key="2">
    <source>
        <dbReference type="Proteomes" id="UP000192288"/>
    </source>
</evidence>
<dbReference type="AlphaFoldDB" id="A0A1X0VCN2"/>